<comment type="caution">
    <text evidence="2">The sequence shown here is derived from an EMBL/GenBank/DDBJ whole genome shotgun (WGS) entry which is preliminary data.</text>
</comment>
<name>A0ABY2DFH5_9ACTN</name>
<dbReference type="InterPro" id="IPR001242">
    <property type="entry name" value="Condensation_dom"/>
</dbReference>
<dbReference type="PANTHER" id="PTHR45527">
    <property type="entry name" value="NONRIBOSOMAL PEPTIDE SYNTHETASE"/>
    <property type="match status" value="1"/>
</dbReference>
<evidence type="ECO:0000313" key="3">
    <source>
        <dbReference type="Proteomes" id="UP000295626"/>
    </source>
</evidence>
<reference evidence="2 3" key="1">
    <citation type="submission" date="2019-02" db="EMBL/GenBank/DDBJ databases">
        <title>Draft genome sequences of novel Actinobacteria.</title>
        <authorList>
            <person name="Sahin N."/>
            <person name="Ay H."/>
            <person name="Saygin H."/>
        </authorList>
    </citation>
    <scope>NUCLEOTIDE SEQUENCE [LARGE SCALE GENOMIC DNA]</scope>
    <source>
        <strain evidence="2 3">JCM 30529</strain>
    </source>
</reference>
<dbReference type="EMBL" id="SMKE01000460">
    <property type="protein sequence ID" value="TDB92602.1"/>
    <property type="molecule type" value="Genomic_DNA"/>
</dbReference>
<keyword evidence="3" id="KW-1185">Reference proteome</keyword>
<evidence type="ECO:0000259" key="1">
    <source>
        <dbReference type="Pfam" id="PF00668"/>
    </source>
</evidence>
<gene>
    <name evidence="2" type="ORF">E1091_12785</name>
</gene>
<feature type="domain" description="Condensation" evidence="1">
    <location>
        <begin position="12"/>
        <end position="420"/>
    </location>
</feature>
<dbReference type="Pfam" id="PF00668">
    <property type="entry name" value="Condensation"/>
    <property type="match status" value="1"/>
</dbReference>
<sequence>ERTGAEPDPGLVPLTPLQLVYLTRHLLDPTDLTSHCLLTWVVAGDLDQAALATAVGAVHARHEALRAAYLADPRPVAQVVDLAPPPVEALPAQPSVAAAVGALRTLFGTELLIGEADVWRVAVVPAGPVTVLGVVVHHIAFDGWSEAVLARDLAAAYNAARRGTAAPDTPAPPSLARTHRDHLARLADSGLDTHRERRRAELAGVPAIRWPGYPGPADGGEPGLIEVPLSPAVVAGVDAQARAAGVSRFVVLLRHHGAALAEVTGERDLAVGVPVAQRHGAGSELAVGCHLTMLCVRLRGAALDDGPAATRAVGEAFGAAFAAQDVPLQDLLRMADLPGGHRPPLFQTLFALQDNAPPTLALDGAEATFVRQPYLDLPLELHTELWPEADGGLRLTVWYRRDAVAGSCARELAKRFEERLHTGSPGGFR</sequence>
<dbReference type="InterPro" id="IPR023213">
    <property type="entry name" value="CAT-like_dom_sf"/>
</dbReference>
<proteinExistence type="predicted"/>
<dbReference type="SUPFAM" id="SSF52777">
    <property type="entry name" value="CoA-dependent acyltransferases"/>
    <property type="match status" value="2"/>
</dbReference>
<protein>
    <submittedName>
        <fullName evidence="2">Non-ribosomal peptide synthetase</fullName>
    </submittedName>
</protein>
<evidence type="ECO:0000313" key="2">
    <source>
        <dbReference type="EMBL" id="TDB92602.1"/>
    </source>
</evidence>
<dbReference type="Gene3D" id="3.30.559.30">
    <property type="entry name" value="Nonribosomal peptide synthetase, condensation domain"/>
    <property type="match status" value="1"/>
</dbReference>
<organism evidence="2 3">
    <name type="scientific">Micromonospora fluostatini</name>
    <dbReference type="NCBI Taxonomy" id="1629071"/>
    <lineage>
        <taxon>Bacteria</taxon>
        <taxon>Bacillati</taxon>
        <taxon>Actinomycetota</taxon>
        <taxon>Actinomycetes</taxon>
        <taxon>Micromonosporales</taxon>
        <taxon>Micromonosporaceae</taxon>
        <taxon>Micromonospora</taxon>
    </lineage>
</organism>
<dbReference type="PANTHER" id="PTHR45527:SF1">
    <property type="entry name" value="FATTY ACID SYNTHASE"/>
    <property type="match status" value="1"/>
</dbReference>
<accession>A0ABY2DFH5</accession>
<dbReference type="Gene3D" id="3.30.559.10">
    <property type="entry name" value="Chloramphenicol acetyltransferase-like domain"/>
    <property type="match status" value="1"/>
</dbReference>
<dbReference type="Proteomes" id="UP000295626">
    <property type="component" value="Unassembled WGS sequence"/>
</dbReference>
<feature type="non-terminal residue" evidence="2">
    <location>
        <position position="1"/>
    </location>
</feature>